<name>A0A834LS89_RHOSS</name>
<dbReference type="PANTHER" id="PTHR10209">
    <property type="entry name" value="OXIDOREDUCTASE, 2OG-FE II OXYGENASE FAMILY PROTEIN"/>
    <property type="match status" value="1"/>
</dbReference>
<dbReference type="EMBL" id="WJXA01000004">
    <property type="protein sequence ID" value="KAF7145978.1"/>
    <property type="molecule type" value="Genomic_DNA"/>
</dbReference>
<dbReference type="GO" id="GO:0005634">
    <property type="term" value="C:nucleus"/>
    <property type="evidence" value="ECO:0007669"/>
    <property type="project" value="UniProtKB-SubCell"/>
</dbReference>
<dbReference type="AlphaFoldDB" id="A0A834LS89"/>
<evidence type="ECO:0000256" key="2">
    <source>
        <dbReference type="ARBA" id="ARBA00022723"/>
    </source>
</evidence>
<accession>A0A834LS89</accession>
<reference evidence="8" key="1">
    <citation type="submission" date="2019-11" db="EMBL/GenBank/DDBJ databases">
        <authorList>
            <person name="Liu Y."/>
            <person name="Hou J."/>
            <person name="Li T.-Q."/>
            <person name="Guan C.-H."/>
            <person name="Wu X."/>
            <person name="Wu H.-Z."/>
            <person name="Ling F."/>
            <person name="Zhang R."/>
            <person name="Shi X.-G."/>
            <person name="Ren J.-P."/>
            <person name="Chen E.-F."/>
            <person name="Sun J.-M."/>
        </authorList>
    </citation>
    <scope>NUCLEOTIDE SEQUENCE</scope>
    <source>
        <strain evidence="8">Adult_tree_wgs_1</strain>
        <tissue evidence="8">Leaves</tissue>
    </source>
</reference>
<dbReference type="InterPro" id="IPR027443">
    <property type="entry name" value="IPNS-like_sf"/>
</dbReference>
<dbReference type="SMART" id="SM00717">
    <property type="entry name" value="SANT"/>
    <property type="match status" value="1"/>
</dbReference>
<evidence type="ECO:0000256" key="1">
    <source>
        <dbReference type="ARBA" id="ARBA00004123"/>
    </source>
</evidence>
<protein>
    <submittedName>
        <fullName evidence="8">Uncharacterized protein</fullName>
    </submittedName>
</protein>
<dbReference type="SUPFAM" id="SSF51197">
    <property type="entry name" value="Clavaminate synthase-like"/>
    <property type="match status" value="1"/>
</dbReference>
<evidence type="ECO:0000259" key="6">
    <source>
        <dbReference type="PROSITE" id="PS50090"/>
    </source>
</evidence>
<keyword evidence="9" id="KW-1185">Reference proteome</keyword>
<comment type="subcellular location">
    <subcellularLocation>
        <location evidence="1">Nucleus</location>
    </subcellularLocation>
</comment>
<dbReference type="Gene3D" id="2.60.120.330">
    <property type="entry name" value="B-lactam Antibiotic, Isopenicillin N Synthase, Chain"/>
    <property type="match status" value="1"/>
</dbReference>
<evidence type="ECO:0000259" key="7">
    <source>
        <dbReference type="PROSITE" id="PS51294"/>
    </source>
</evidence>
<keyword evidence="2" id="KW-0479">Metal-binding</keyword>
<dbReference type="PANTHER" id="PTHR10209:SF885">
    <property type="entry name" value="2OG-FE(II) OXYGENASE FAMILY, PUTATIVE (AFU_ORTHOLOGUE AFUA_2G00750)-RELATED"/>
    <property type="match status" value="1"/>
</dbReference>
<dbReference type="InterPro" id="IPR017930">
    <property type="entry name" value="Myb_dom"/>
</dbReference>
<proteinExistence type="predicted"/>
<dbReference type="PROSITE" id="PS51294">
    <property type="entry name" value="HTH_MYB"/>
    <property type="match status" value="1"/>
</dbReference>
<feature type="domain" description="Myb-like" evidence="6">
    <location>
        <begin position="119"/>
        <end position="143"/>
    </location>
</feature>
<evidence type="ECO:0000313" key="8">
    <source>
        <dbReference type="EMBL" id="KAF7145978.1"/>
    </source>
</evidence>
<organism evidence="8 9">
    <name type="scientific">Rhododendron simsii</name>
    <name type="common">Sims's rhododendron</name>
    <dbReference type="NCBI Taxonomy" id="118357"/>
    <lineage>
        <taxon>Eukaryota</taxon>
        <taxon>Viridiplantae</taxon>
        <taxon>Streptophyta</taxon>
        <taxon>Embryophyta</taxon>
        <taxon>Tracheophyta</taxon>
        <taxon>Spermatophyta</taxon>
        <taxon>Magnoliopsida</taxon>
        <taxon>eudicotyledons</taxon>
        <taxon>Gunneridae</taxon>
        <taxon>Pentapetalae</taxon>
        <taxon>asterids</taxon>
        <taxon>Ericales</taxon>
        <taxon>Ericaceae</taxon>
        <taxon>Ericoideae</taxon>
        <taxon>Rhodoreae</taxon>
        <taxon>Rhododendron</taxon>
    </lineage>
</organism>
<keyword evidence="3" id="KW-0560">Oxidoreductase</keyword>
<evidence type="ECO:0000313" key="9">
    <source>
        <dbReference type="Proteomes" id="UP000626092"/>
    </source>
</evidence>
<keyword evidence="5" id="KW-0539">Nucleus</keyword>
<gene>
    <name evidence="8" type="ORF">RHSIM_Rhsim04G0061600</name>
</gene>
<evidence type="ECO:0000256" key="3">
    <source>
        <dbReference type="ARBA" id="ARBA00023002"/>
    </source>
</evidence>
<dbReference type="GO" id="GO:0046872">
    <property type="term" value="F:metal ion binding"/>
    <property type="evidence" value="ECO:0007669"/>
    <property type="project" value="UniProtKB-KW"/>
</dbReference>
<dbReference type="InterPro" id="IPR026992">
    <property type="entry name" value="DIOX_N"/>
</dbReference>
<dbReference type="GO" id="GO:0016491">
    <property type="term" value="F:oxidoreductase activity"/>
    <property type="evidence" value="ECO:0007669"/>
    <property type="project" value="UniProtKB-KW"/>
</dbReference>
<sequence length="248" mass="27470">METIRRVSTVKYLVDTTPCTRVLPEEYVLPLQPEKLISSSHVAIPMIDLSGLDGSIGRQRMTVEAIGSACPHWGFFKIISHGVKLSLMEEMLKVVDGFFNLAAEEKMNYASEDVMNPVRWSAIAAKVPGRTDNEIKNHWHTHLKKRLYQNQSTVNPGKIDEQSTNGVQSATKNRRGFAPKEIAEDPDLSQALPIQDSSSSSEISNLSCDCALLPCGMNSVMIEDISSSIPVEPIAESTDDFWTQTIFS</sequence>
<dbReference type="PROSITE" id="PS50090">
    <property type="entry name" value="MYB_LIKE"/>
    <property type="match status" value="1"/>
</dbReference>
<dbReference type="CDD" id="cd00167">
    <property type="entry name" value="SANT"/>
    <property type="match status" value="1"/>
</dbReference>
<dbReference type="OrthoDB" id="288590at2759"/>
<keyword evidence="4" id="KW-0408">Iron</keyword>
<feature type="domain" description="HTH myb-type" evidence="7">
    <location>
        <begin position="117"/>
        <end position="147"/>
    </location>
</feature>
<dbReference type="Pfam" id="PF14226">
    <property type="entry name" value="DIOX_N"/>
    <property type="match status" value="1"/>
</dbReference>
<comment type="caution">
    <text evidence="8">The sequence shown here is derived from an EMBL/GenBank/DDBJ whole genome shotgun (WGS) entry which is preliminary data.</text>
</comment>
<evidence type="ECO:0000256" key="4">
    <source>
        <dbReference type="ARBA" id="ARBA00023004"/>
    </source>
</evidence>
<dbReference type="InterPro" id="IPR001005">
    <property type="entry name" value="SANT/Myb"/>
</dbReference>
<dbReference type="Proteomes" id="UP000626092">
    <property type="component" value="Unassembled WGS sequence"/>
</dbReference>
<evidence type="ECO:0000256" key="5">
    <source>
        <dbReference type="ARBA" id="ARBA00023242"/>
    </source>
</evidence>